<keyword evidence="6" id="KW-1185">Reference proteome</keyword>
<dbReference type="InterPro" id="IPR003488">
    <property type="entry name" value="DprA"/>
</dbReference>
<dbReference type="HOGENOM" id="CLU_029601_3_3_9"/>
<protein>
    <submittedName>
        <fullName evidence="3">DNA protecting protein DprA</fullName>
    </submittedName>
</protein>
<reference evidence="4 6" key="2">
    <citation type="journal article" date="2015" name="Genome Announc.">
        <title>Expanding the biotechnology potential of lactobacilli through comparative genomics of 213 strains and associated genera.</title>
        <authorList>
            <person name="Sun Z."/>
            <person name="Harris H.M."/>
            <person name="McCann A."/>
            <person name="Guo C."/>
            <person name="Argimon S."/>
            <person name="Zhang W."/>
            <person name="Yang X."/>
            <person name="Jeffery I.B."/>
            <person name="Cooney J.C."/>
            <person name="Kagawa T.F."/>
            <person name="Liu W."/>
            <person name="Song Y."/>
            <person name="Salvetti E."/>
            <person name="Wrobel A."/>
            <person name="Rasinkangas P."/>
            <person name="Parkhill J."/>
            <person name="Rea M.C."/>
            <person name="O'Sullivan O."/>
            <person name="Ritari J."/>
            <person name="Douillard F.P."/>
            <person name="Paul Ross R."/>
            <person name="Yang R."/>
            <person name="Briner A.E."/>
            <person name="Felis G.E."/>
            <person name="de Vos W.M."/>
            <person name="Barrangou R."/>
            <person name="Klaenhammer T.R."/>
            <person name="Caufield P.W."/>
            <person name="Cui Y."/>
            <person name="Zhang H."/>
            <person name="O'Toole P.W."/>
        </authorList>
    </citation>
    <scope>NUCLEOTIDE SEQUENCE [LARGE SCALE GENOMIC DNA]</scope>
    <source>
        <strain evidence="4 6">DSM 16041</strain>
    </source>
</reference>
<dbReference type="EMBL" id="ACLL01000050">
    <property type="protein sequence ID" value="EEW53135.1"/>
    <property type="molecule type" value="Genomic_DNA"/>
</dbReference>
<dbReference type="InterPro" id="IPR057666">
    <property type="entry name" value="DrpA_SLOG"/>
</dbReference>
<dbReference type="PATRIC" id="fig|525309.8.peg.1305"/>
<gene>
    <name evidence="3" type="primary">dprA</name>
    <name evidence="4" type="ORF">FC31_GL001292</name>
    <name evidence="3" type="ORF">HMPREF0494_1691</name>
</gene>
<dbReference type="Pfam" id="PF02481">
    <property type="entry name" value="DNA_processg_A"/>
    <property type="match status" value="1"/>
</dbReference>
<reference evidence="3 5" key="1">
    <citation type="submission" date="2009-09" db="EMBL/GenBank/DDBJ databases">
        <authorList>
            <person name="Qin X."/>
            <person name="Bachman B."/>
            <person name="Battles P."/>
            <person name="Bell A."/>
            <person name="Bess C."/>
            <person name="Bickham C."/>
            <person name="Chaboub L."/>
            <person name="Chen D."/>
            <person name="Coyle M."/>
            <person name="Deiros D.R."/>
            <person name="Dinh H."/>
            <person name="Forbes L."/>
            <person name="Fowler G."/>
            <person name="Francisco L."/>
            <person name="Fu Q."/>
            <person name="Gubbala S."/>
            <person name="Hale W."/>
            <person name="Han Y."/>
            <person name="Hemphill L."/>
            <person name="Highlander S.K."/>
            <person name="Hirani K."/>
            <person name="Hogues M."/>
            <person name="Jackson L."/>
            <person name="Jakkamsetti A."/>
            <person name="Javaid M."/>
            <person name="Jiang H."/>
            <person name="Korchina V."/>
            <person name="Kovar C."/>
            <person name="Lara F."/>
            <person name="Lee S."/>
            <person name="Mata R."/>
            <person name="Mathew T."/>
            <person name="Moen C."/>
            <person name="Morales K."/>
            <person name="Munidasa M."/>
            <person name="Nazareth L."/>
            <person name="Ngo R."/>
            <person name="Nguyen L."/>
            <person name="Okwuonu G."/>
            <person name="Ongeri F."/>
            <person name="Patil S."/>
            <person name="Petrosino J."/>
            <person name="Pham C."/>
            <person name="Pham P."/>
            <person name="Pu L.-L."/>
            <person name="Puazo M."/>
            <person name="Raj R."/>
            <person name="Reid J."/>
            <person name="Rouhana J."/>
            <person name="Saada N."/>
            <person name="Shang Y."/>
            <person name="Simmons D."/>
            <person name="Thornton R."/>
            <person name="Warren J."/>
            <person name="Weissenberger G."/>
            <person name="Zhang J."/>
            <person name="Zhang L."/>
            <person name="Zhou C."/>
            <person name="Zhu D."/>
            <person name="Muzny D."/>
            <person name="Worley K."/>
            <person name="Gibbs R."/>
        </authorList>
    </citation>
    <scope>NUCLEOTIDE SEQUENCE [LARGE SCALE GENOMIC DNA]</scope>
    <source>
        <strain evidence="3 5">DSM 16041</strain>
    </source>
</reference>
<evidence type="ECO:0000256" key="1">
    <source>
        <dbReference type="ARBA" id="ARBA00006525"/>
    </source>
</evidence>
<dbReference type="SUPFAM" id="SSF102405">
    <property type="entry name" value="MCP/YpsA-like"/>
    <property type="match status" value="1"/>
</dbReference>
<evidence type="ECO:0000313" key="3">
    <source>
        <dbReference type="EMBL" id="EEW53135.1"/>
    </source>
</evidence>
<evidence type="ECO:0000313" key="6">
    <source>
        <dbReference type="Proteomes" id="UP000051883"/>
    </source>
</evidence>
<dbReference type="PANTHER" id="PTHR43022:SF1">
    <property type="entry name" value="PROTEIN SMF"/>
    <property type="match status" value="1"/>
</dbReference>
<proteinExistence type="inferred from homology"/>
<dbReference type="STRING" id="525309.HMPREF0494_1691"/>
<evidence type="ECO:0000313" key="4">
    <source>
        <dbReference type="EMBL" id="KRK56532.1"/>
    </source>
</evidence>
<dbReference type="AlphaFoldDB" id="C8P8P7"/>
<dbReference type="NCBIfam" id="TIGR00732">
    <property type="entry name" value="dprA"/>
    <property type="match status" value="1"/>
</dbReference>
<feature type="domain" description="Smf/DprA SLOG" evidence="2">
    <location>
        <begin position="75"/>
        <end position="283"/>
    </location>
</feature>
<dbReference type="PANTHER" id="PTHR43022">
    <property type="entry name" value="PROTEIN SMF"/>
    <property type="match status" value="1"/>
</dbReference>
<dbReference type="Proteomes" id="UP000003675">
    <property type="component" value="Unassembled WGS sequence"/>
</dbReference>
<comment type="similarity">
    <text evidence="1">Belongs to the DprA/Smf family.</text>
</comment>
<evidence type="ECO:0000259" key="2">
    <source>
        <dbReference type="Pfam" id="PF02481"/>
    </source>
</evidence>
<dbReference type="eggNOG" id="COG0758">
    <property type="taxonomic scope" value="Bacteria"/>
</dbReference>
<dbReference type="GO" id="GO:0009294">
    <property type="term" value="P:DNA-mediated transformation"/>
    <property type="evidence" value="ECO:0007669"/>
    <property type="project" value="InterPro"/>
</dbReference>
<name>C8P8P7_9LACO</name>
<accession>C8P8P7</accession>
<dbReference type="Gene3D" id="3.40.50.450">
    <property type="match status" value="1"/>
</dbReference>
<dbReference type="EMBL" id="AZDK01000032">
    <property type="protein sequence ID" value="KRK56532.1"/>
    <property type="molecule type" value="Genomic_DNA"/>
</dbReference>
<evidence type="ECO:0000313" key="5">
    <source>
        <dbReference type="Proteomes" id="UP000003675"/>
    </source>
</evidence>
<comment type="caution">
    <text evidence="3">The sequence shown here is derived from an EMBL/GenBank/DDBJ whole genome shotgun (WGS) entry which is preliminary data.</text>
</comment>
<sequence length="285" mass="31162">MAIRRFLLQLSLCRGIGQVSKVRLWQAASQHRCFTDLAALAKWAQLGPNSQAAFLNNWNSEQLAAAVEYNRQFPFITIVDEEYPAQLRETFCPPLVLFYDGQLEMLKNPLLAVVGAREMSAYGETVLRGLIPPLAKRQIAVVSGLAKGIDGMSHRLALANDGPTIGVVGCGLDRAYPPENRQLQEAVADRGLVLSEYGRGEPPLAYHFPERNRIIAGLASTVLVIEAKKRSGSLITANLALEENRTVCAVPGRIDTIRSMGCNELIAAGAKPVLRAQDILDEFLL</sequence>
<dbReference type="Proteomes" id="UP000051883">
    <property type="component" value="Unassembled WGS sequence"/>
</dbReference>
<organism evidence="3 5">
    <name type="scientific">Limosilactobacillus antri DSM 16041</name>
    <dbReference type="NCBI Taxonomy" id="525309"/>
    <lineage>
        <taxon>Bacteria</taxon>
        <taxon>Bacillati</taxon>
        <taxon>Bacillota</taxon>
        <taxon>Bacilli</taxon>
        <taxon>Lactobacillales</taxon>
        <taxon>Lactobacillaceae</taxon>
        <taxon>Limosilactobacillus</taxon>
    </lineage>
</organism>